<evidence type="ECO:0000256" key="2">
    <source>
        <dbReference type="ARBA" id="ARBA00023125"/>
    </source>
</evidence>
<evidence type="ECO:0000259" key="5">
    <source>
        <dbReference type="PROSITE" id="PS50977"/>
    </source>
</evidence>
<accession>A0A9W6CWI2</accession>
<dbReference type="SUPFAM" id="SSF48498">
    <property type="entry name" value="Tetracyclin repressor-like, C-terminal domain"/>
    <property type="match status" value="1"/>
</dbReference>
<gene>
    <name evidence="6" type="ORF">ARHIZOSPH14_20940</name>
</gene>
<evidence type="ECO:0000256" key="3">
    <source>
        <dbReference type="ARBA" id="ARBA00023163"/>
    </source>
</evidence>
<dbReference type="GO" id="GO:0003677">
    <property type="term" value="F:DNA binding"/>
    <property type="evidence" value="ECO:0007669"/>
    <property type="project" value="UniProtKB-UniRule"/>
</dbReference>
<organism evidence="6 7">
    <name type="scientific">Agromyces rhizosphaerae</name>
    <dbReference type="NCBI Taxonomy" id="88374"/>
    <lineage>
        <taxon>Bacteria</taxon>
        <taxon>Bacillati</taxon>
        <taxon>Actinomycetota</taxon>
        <taxon>Actinomycetes</taxon>
        <taxon>Micrococcales</taxon>
        <taxon>Microbacteriaceae</taxon>
        <taxon>Agromyces</taxon>
    </lineage>
</organism>
<dbReference type="AlphaFoldDB" id="A0A9W6CWI2"/>
<dbReference type="PANTHER" id="PTHR47506:SF6">
    <property type="entry name" value="HTH-TYPE TRANSCRIPTIONAL REPRESSOR NEMR"/>
    <property type="match status" value="1"/>
</dbReference>
<dbReference type="Gene3D" id="1.10.357.10">
    <property type="entry name" value="Tetracycline Repressor, domain 2"/>
    <property type="match status" value="1"/>
</dbReference>
<dbReference type="PRINTS" id="PR00455">
    <property type="entry name" value="HTHTETR"/>
</dbReference>
<reference evidence="6" key="1">
    <citation type="submission" date="2022-12" db="EMBL/GenBank/DDBJ databases">
        <title>Reference genome sequencing for broad-spectrum identification of bacterial and archaeal isolates by mass spectrometry.</title>
        <authorList>
            <person name="Sekiguchi Y."/>
            <person name="Tourlousse D.M."/>
        </authorList>
    </citation>
    <scope>NUCLEOTIDE SEQUENCE</scope>
    <source>
        <strain evidence="6">14</strain>
    </source>
</reference>
<feature type="domain" description="HTH tetR-type" evidence="5">
    <location>
        <begin position="8"/>
        <end position="68"/>
    </location>
</feature>
<evidence type="ECO:0000256" key="1">
    <source>
        <dbReference type="ARBA" id="ARBA00023015"/>
    </source>
</evidence>
<evidence type="ECO:0000256" key="4">
    <source>
        <dbReference type="PROSITE-ProRule" id="PRU00335"/>
    </source>
</evidence>
<keyword evidence="1" id="KW-0805">Transcription regulation</keyword>
<dbReference type="InterPro" id="IPR036271">
    <property type="entry name" value="Tet_transcr_reg_TetR-rel_C_sf"/>
</dbReference>
<proteinExistence type="predicted"/>
<dbReference type="Proteomes" id="UP001144396">
    <property type="component" value="Unassembled WGS sequence"/>
</dbReference>
<dbReference type="InterPro" id="IPR001647">
    <property type="entry name" value="HTH_TetR"/>
</dbReference>
<keyword evidence="3" id="KW-0804">Transcription</keyword>
<dbReference type="RefSeq" id="WP_281884725.1">
    <property type="nucleotide sequence ID" value="NZ_BSDP01000001.1"/>
</dbReference>
<comment type="caution">
    <text evidence="6">The sequence shown here is derived from an EMBL/GenBank/DDBJ whole genome shotgun (WGS) entry which is preliminary data.</text>
</comment>
<keyword evidence="7" id="KW-1185">Reference proteome</keyword>
<keyword evidence="2 4" id="KW-0238">DNA-binding</keyword>
<evidence type="ECO:0000313" key="6">
    <source>
        <dbReference type="EMBL" id="GLI27852.1"/>
    </source>
</evidence>
<protein>
    <submittedName>
        <fullName evidence="6">EbrA repressor</fullName>
    </submittedName>
</protein>
<dbReference type="SUPFAM" id="SSF46689">
    <property type="entry name" value="Homeodomain-like"/>
    <property type="match status" value="1"/>
</dbReference>
<dbReference type="PANTHER" id="PTHR47506">
    <property type="entry name" value="TRANSCRIPTIONAL REGULATORY PROTEIN"/>
    <property type="match status" value="1"/>
</dbReference>
<name>A0A9W6CWI2_9MICO</name>
<dbReference type="InterPro" id="IPR009057">
    <property type="entry name" value="Homeodomain-like_sf"/>
</dbReference>
<dbReference type="PROSITE" id="PS50977">
    <property type="entry name" value="HTH_TETR_2"/>
    <property type="match status" value="1"/>
</dbReference>
<feature type="DNA-binding region" description="H-T-H motif" evidence="4">
    <location>
        <begin position="31"/>
        <end position="50"/>
    </location>
</feature>
<evidence type="ECO:0000313" key="7">
    <source>
        <dbReference type="Proteomes" id="UP001144396"/>
    </source>
</evidence>
<dbReference type="EMBL" id="BSDP01000001">
    <property type="protein sequence ID" value="GLI27852.1"/>
    <property type="molecule type" value="Genomic_DNA"/>
</dbReference>
<dbReference type="Pfam" id="PF00440">
    <property type="entry name" value="TetR_N"/>
    <property type="match status" value="1"/>
</dbReference>
<sequence>MRERMDAAERREQIADAALHLLATEGADALTAARLTEVAGISRGNLFHHFATIDDVVLAAFERSVATIGSVHDPRGGLREWLLAMGGDVAGFAEEQDAMIGATFAFLTRARSDPRLRARLEELLEATVSGFESALATRAADAADSRALATAIVIAADGVAMHRHVFPERHDEQLAAWRALVDRIAPEHPPAAPDPRS</sequence>